<keyword evidence="2" id="KW-0560">Oxidoreductase</keyword>
<name>A0ABD3CEI6_9LAMI</name>
<comment type="caution">
    <text evidence="3">The sequence shown here is derived from an EMBL/GenBank/DDBJ whole genome shotgun (WGS) entry which is preliminary data.</text>
</comment>
<dbReference type="InterPro" id="IPR002347">
    <property type="entry name" value="SDR_fam"/>
</dbReference>
<evidence type="ECO:0000256" key="1">
    <source>
        <dbReference type="ARBA" id="ARBA00006484"/>
    </source>
</evidence>
<gene>
    <name evidence="3" type="ORF">CASFOL_027336</name>
</gene>
<dbReference type="PRINTS" id="PR00081">
    <property type="entry name" value="GDHRDH"/>
</dbReference>
<evidence type="ECO:0008006" key="5">
    <source>
        <dbReference type="Google" id="ProtNLM"/>
    </source>
</evidence>
<accession>A0ABD3CEI6</accession>
<dbReference type="Pfam" id="PF13561">
    <property type="entry name" value="adh_short_C2"/>
    <property type="match status" value="1"/>
</dbReference>
<evidence type="ECO:0000313" key="3">
    <source>
        <dbReference type="EMBL" id="KAL3628290.1"/>
    </source>
</evidence>
<dbReference type="GO" id="GO:0016616">
    <property type="term" value="F:oxidoreductase activity, acting on the CH-OH group of donors, NAD or NADP as acceptor"/>
    <property type="evidence" value="ECO:0007669"/>
    <property type="project" value="UniProtKB-ARBA"/>
</dbReference>
<dbReference type="EMBL" id="JAVIJP010000036">
    <property type="protein sequence ID" value="KAL3628290.1"/>
    <property type="molecule type" value="Genomic_DNA"/>
</dbReference>
<dbReference type="FunFam" id="3.40.50.720:FF:000084">
    <property type="entry name" value="Short-chain dehydrogenase reductase"/>
    <property type="match status" value="1"/>
</dbReference>
<dbReference type="PANTHER" id="PTHR43180">
    <property type="entry name" value="3-OXOACYL-(ACYL-CARRIER-PROTEIN) REDUCTASE (AFU_ORTHOLOGUE AFUA_6G11210)"/>
    <property type="match status" value="1"/>
</dbReference>
<sequence>MAQSQRLEGKVALITGGASGLGSATAKLFATHGAKVTIADIQDDLGLTITTQFPSITYVHCDVTNESDVKNAVDGVISAHGHLDIMFNNAGIMVPMKFSSILDSEKSHFEKVYAVNVFGAFLGAKHAARVMIPAKKGSIIFMSSATALTAIDTAPLVYPSSKYAVIGLTNQLCNELGKYGIRVNCVSPFLIPTPLLATAMGDGVDGEMAAGWVAASANLKGPVADMDDVAEAAVFLGSEESKYVSGLNLVVDGGYSKVNPMLAMAVKGVCL</sequence>
<dbReference type="InterPro" id="IPR036291">
    <property type="entry name" value="NAD(P)-bd_dom_sf"/>
</dbReference>
<reference evidence="4" key="1">
    <citation type="journal article" date="2024" name="IScience">
        <title>Strigolactones Initiate the Formation of Haustorium-like Structures in Castilleja.</title>
        <authorList>
            <person name="Buerger M."/>
            <person name="Peterson D."/>
            <person name="Chory J."/>
        </authorList>
    </citation>
    <scope>NUCLEOTIDE SEQUENCE [LARGE SCALE GENOMIC DNA]</scope>
</reference>
<comment type="similarity">
    <text evidence="1">Belongs to the short-chain dehydrogenases/reductases (SDR) family.</text>
</comment>
<protein>
    <recommendedName>
        <fullName evidence="5">Secoisolariciresinol dehydrogenase</fullName>
    </recommendedName>
</protein>
<keyword evidence="4" id="KW-1185">Reference proteome</keyword>
<evidence type="ECO:0000256" key="2">
    <source>
        <dbReference type="ARBA" id="ARBA00023002"/>
    </source>
</evidence>
<organism evidence="3 4">
    <name type="scientific">Castilleja foliolosa</name>
    <dbReference type="NCBI Taxonomy" id="1961234"/>
    <lineage>
        <taxon>Eukaryota</taxon>
        <taxon>Viridiplantae</taxon>
        <taxon>Streptophyta</taxon>
        <taxon>Embryophyta</taxon>
        <taxon>Tracheophyta</taxon>
        <taxon>Spermatophyta</taxon>
        <taxon>Magnoliopsida</taxon>
        <taxon>eudicotyledons</taxon>
        <taxon>Gunneridae</taxon>
        <taxon>Pentapetalae</taxon>
        <taxon>asterids</taxon>
        <taxon>lamiids</taxon>
        <taxon>Lamiales</taxon>
        <taxon>Orobanchaceae</taxon>
        <taxon>Pedicularideae</taxon>
        <taxon>Castillejinae</taxon>
        <taxon>Castilleja</taxon>
    </lineage>
</organism>
<dbReference type="PANTHER" id="PTHR43180:SF45">
    <property type="entry name" value="SECOISOLARICIRESINOL DEHYDROGENASE-LIKE ISOFORM X1"/>
    <property type="match status" value="1"/>
</dbReference>
<dbReference type="Gene3D" id="3.40.50.720">
    <property type="entry name" value="NAD(P)-binding Rossmann-like Domain"/>
    <property type="match status" value="1"/>
</dbReference>
<dbReference type="PRINTS" id="PR00080">
    <property type="entry name" value="SDRFAMILY"/>
</dbReference>
<dbReference type="SUPFAM" id="SSF51735">
    <property type="entry name" value="NAD(P)-binding Rossmann-fold domains"/>
    <property type="match status" value="1"/>
</dbReference>
<dbReference type="AlphaFoldDB" id="A0ABD3CEI6"/>
<dbReference type="Proteomes" id="UP001632038">
    <property type="component" value="Unassembled WGS sequence"/>
</dbReference>
<evidence type="ECO:0000313" key="4">
    <source>
        <dbReference type="Proteomes" id="UP001632038"/>
    </source>
</evidence>
<proteinExistence type="inferred from homology"/>